<feature type="region of interest" description="Disordered" evidence="4">
    <location>
        <begin position="388"/>
        <end position="515"/>
    </location>
</feature>
<comment type="similarity">
    <text evidence="2">Belongs to the IQD family.</text>
</comment>
<dbReference type="InterPro" id="IPR000048">
    <property type="entry name" value="IQ_motif_EF-hand-BS"/>
</dbReference>
<evidence type="ECO:0000313" key="6">
    <source>
        <dbReference type="EMBL" id="MQL70636.1"/>
    </source>
</evidence>
<dbReference type="SMART" id="SM00015">
    <property type="entry name" value="IQ"/>
    <property type="match status" value="2"/>
</dbReference>
<dbReference type="EMBL" id="NMUH01000073">
    <property type="protein sequence ID" value="MQL70636.1"/>
    <property type="molecule type" value="Genomic_DNA"/>
</dbReference>
<evidence type="ECO:0000256" key="1">
    <source>
        <dbReference type="ARBA" id="ARBA00022860"/>
    </source>
</evidence>
<dbReference type="OrthoDB" id="1905649at2759"/>
<proteinExistence type="inferred from homology"/>
<feature type="compositionally biased region" description="Basic and acidic residues" evidence="4">
    <location>
        <begin position="609"/>
        <end position="628"/>
    </location>
</feature>
<gene>
    <name evidence="6" type="ORF">Taro_002930</name>
</gene>
<reference evidence="6" key="1">
    <citation type="submission" date="2017-07" db="EMBL/GenBank/DDBJ databases">
        <title>Taro Niue Genome Assembly and Annotation.</title>
        <authorList>
            <person name="Atibalentja N."/>
            <person name="Keating K."/>
            <person name="Fields C.J."/>
        </authorList>
    </citation>
    <scope>NUCLEOTIDE SEQUENCE</scope>
    <source>
        <strain evidence="6">Niue_2</strain>
        <tissue evidence="6">Leaf</tissue>
    </source>
</reference>
<feature type="domain" description="DUF4005" evidence="5">
    <location>
        <begin position="632"/>
        <end position="719"/>
    </location>
</feature>
<dbReference type="InterPro" id="IPR025064">
    <property type="entry name" value="DUF4005"/>
</dbReference>
<feature type="compositionally biased region" description="Basic and acidic residues" evidence="4">
    <location>
        <begin position="477"/>
        <end position="489"/>
    </location>
</feature>
<dbReference type="CDD" id="cd23767">
    <property type="entry name" value="IQCD"/>
    <property type="match status" value="1"/>
</dbReference>
<dbReference type="AlphaFoldDB" id="A0A843TK90"/>
<feature type="compositionally biased region" description="Polar residues" evidence="4">
    <location>
        <begin position="493"/>
        <end position="502"/>
    </location>
</feature>
<keyword evidence="1" id="KW-0112">Calmodulin-binding</keyword>
<feature type="region of interest" description="Disordered" evidence="4">
    <location>
        <begin position="665"/>
        <end position="702"/>
    </location>
</feature>
<dbReference type="GO" id="GO:0005516">
    <property type="term" value="F:calmodulin binding"/>
    <property type="evidence" value="ECO:0007669"/>
    <property type="project" value="UniProtKB-KW"/>
</dbReference>
<comment type="subunit">
    <text evidence="3">Binds to multiple calmodulin (CaM) in the presence of Ca(2+) and CaM-like proteins.</text>
</comment>
<dbReference type="Pfam" id="PF00612">
    <property type="entry name" value="IQ"/>
    <property type="match status" value="1"/>
</dbReference>
<dbReference type="PANTHER" id="PTHR32295">
    <property type="entry name" value="IQ-DOMAIN 5-RELATED"/>
    <property type="match status" value="1"/>
</dbReference>
<feature type="compositionally biased region" description="Polar residues" evidence="4">
    <location>
        <begin position="691"/>
        <end position="702"/>
    </location>
</feature>
<feature type="region of interest" description="Disordered" evidence="4">
    <location>
        <begin position="609"/>
        <end position="652"/>
    </location>
</feature>
<dbReference type="Proteomes" id="UP000652761">
    <property type="component" value="Unassembled WGS sequence"/>
</dbReference>
<dbReference type="Pfam" id="PF13178">
    <property type="entry name" value="DUF4005"/>
    <property type="match status" value="1"/>
</dbReference>
<evidence type="ECO:0000259" key="5">
    <source>
        <dbReference type="Pfam" id="PF13178"/>
    </source>
</evidence>
<dbReference type="PROSITE" id="PS50096">
    <property type="entry name" value="IQ"/>
    <property type="match status" value="3"/>
</dbReference>
<feature type="compositionally biased region" description="Polar residues" evidence="4">
    <location>
        <begin position="446"/>
        <end position="458"/>
    </location>
</feature>
<name>A0A843TK90_COLES</name>
<dbReference type="PANTHER" id="PTHR32295:SF281">
    <property type="entry name" value="PROTEIN IQ-DOMAIN 31"/>
    <property type="match status" value="1"/>
</dbReference>
<evidence type="ECO:0000256" key="3">
    <source>
        <dbReference type="ARBA" id="ARBA00024378"/>
    </source>
</evidence>
<organism evidence="6 7">
    <name type="scientific">Colocasia esculenta</name>
    <name type="common">Wild taro</name>
    <name type="synonym">Arum esculentum</name>
    <dbReference type="NCBI Taxonomy" id="4460"/>
    <lineage>
        <taxon>Eukaryota</taxon>
        <taxon>Viridiplantae</taxon>
        <taxon>Streptophyta</taxon>
        <taxon>Embryophyta</taxon>
        <taxon>Tracheophyta</taxon>
        <taxon>Spermatophyta</taxon>
        <taxon>Magnoliopsida</taxon>
        <taxon>Liliopsida</taxon>
        <taxon>Araceae</taxon>
        <taxon>Aroideae</taxon>
        <taxon>Colocasieae</taxon>
        <taxon>Colocasia</taxon>
    </lineage>
</organism>
<sequence length="801" mass="88865">MQWYCPRSPSPHRRNPTWEGSLRALCCFPEGFTVDFLVLELGGWARVSETELWIFGGALVYYWCGKNVSGYISPLKCSIHGLVEEVEDDGAGGQQSMDRYTMARSLPRNDRQLNGNLIIFGEWTIGYMDIMDFVKPKRQISRDSWEIANHASAEKSKDLNGERGISTLAVDSPVISEQTPIGNDDKPDIEKGTQSDVPRAEQITMVECVGADKQGSAVVNASTDPGKSREEQAAIRAQAAFRGYLITVFDGFQLMARRAFRALKGIIRLQALIRGHLVRRQAVATLHCMWGIVKFQAIVRGRTVRRDIEFEVKRSFRQAKDVRHMGSSGANLSSHKGKISVNAFVCKLLSSPTIVKPLDLHYNNEEPNLVWSWLERWTVSLFWKPPPQPKKVLDSKPPGRHYAMETESGRSKRSVRRNYGANIEAGSNNVSSEPEKPKRNPRKVSSHPTDPVQENPQSELERVKRNLRKVSSAMAEASDRVELDMEKPKRSMQKVSNLSDNLDQGADATEKVEKSTGNLAVESKNVENTLKRNIQKVAGSSDIDQGVKETTENAKKDDVPTTPISQDVETVETIPPPVLTDSVDDAMIENQPEIELNSPESTEKIEKFTPANGEHRSKEEDASHENHKSSKRRASFSAKAEYTENGVQNTPKLPSYMAATESAKAKLRGQNSPRFGADEIDKNGFTRRHSLPSSVNGKLNSLSPRTQRLVQASGKGGLRNDRSLLSSRDGNAEISQFKLSGGGDLSDQISRVVGAAVGVLRGLYGQFILALVVSFVNRDVYLFLNVNLNAGCIMEAWGGVF</sequence>
<comment type="caution">
    <text evidence="6">The sequence shown here is derived from an EMBL/GenBank/DDBJ whole genome shotgun (WGS) entry which is preliminary data.</text>
</comment>
<evidence type="ECO:0000256" key="4">
    <source>
        <dbReference type="SAM" id="MobiDB-lite"/>
    </source>
</evidence>
<protein>
    <recommendedName>
        <fullName evidence="5">DUF4005 domain-containing protein</fullName>
    </recommendedName>
</protein>
<accession>A0A843TK90</accession>
<evidence type="ECO:0000256" key="2">
    <source>
        <dbReference type="ARBA" id="ARBA00024341"/>
    </source>
</evidence>
<evidence type="ECO:0000313" key="7">
    <source>
        <dbReference type="Proteomes" id="UP000652761"/>
    </source>
</evidence>
<keyword evidence="7" id="KW-1185">Reference proteome</keyword>